<name>A0A6H5IFK1_9HYME</name>
<accession>A0A6H5IFK1</accession>
<reference evidence="1 2" key="1">
    <citation type="submission" date="2020-02" db="EMBL/GenBank/DDBJ databases">
        <authorList>
            <person name="Ferguson B K."/>
        </authorList>
    </citation>
    <scope>NUCLEOTIDE SEQUENCE [LARGE SCALE GENOMIC DNA]</scope>
</reference>
<dbReference type="EMBL" id="CADCXV010000739">
    <property type="protein sequence ID" value="CAB0034250.1"/>
    <property type="molecule type" value="Genomic_DNA"/>
</dbReference>
<dbReference type="AlphaFoldDB" id="A0A6H5IFK1"/>
<organism evidence="1 2">
    <name type="scientific">Trichogramma brassicae</name>
    <dbReference type="NCBI Taxonomy" id="86971"/>
    <lineage>
        <taxon>Eukaryota</taxon>
        <taxon>Metazoa</taxon>
        <taxon>Ecdysozoa</taxon>
        <taxon>Arthropoda</taxon>
        <taxon>Hexapoda</taxon>
        <taxon>Insecta</taxon>
        <taxon>Pterygota</taxon>
        <taxon>Neoptera</taxon>
        <taxon>Endopterygota</taxon>
        <taxon>Hymenoptera</taxon>
        <taxon>Apocrita</taxon>
        <taxon>Proctotrupomorpha</taxon>
        <taxon>Chalcidoidea</taxon>
        <taxon>Trichogrammatidae</taxon>
        <taxon>Trichogramma</taxon>
    </lineage>
</organism>
<evidence type="ECO:0000313" key="1">
    <source>
        <dbReference type="EMBL" id="CAB0034250.1"/>
    </source>
</evidence>
<dbReference type="Proteomes" id="UP000479190">
    <property type="component" value="Unassembled WGS sequence"/>
</dbReference>
<keyword evidence="2" id="KW-1185">Reference proteome</keyword>
<evidence type="ECO:0000313" key="2">
    <source>
        <dbReference type="Proteomes" id="UP000479190"/>
    </source>
</evidence>
<protein>
    <submittedName>
        <fullName evidence="1">Uncharacterized protein</fullName>
    </submittedName>
</protein>
<gene>
    <name evidence="1" type="ORF">TBRA_LOCUS6148</name>
</gene>
<proteinExistence type="predicted"/>
<sequence>MHGIIVHFKMTFLRKYFSAIIAWTQNPIITITNAFIRGLYKYVPKSLIFSCSTNFSSQYLSGCNGFFIVNNFRDQSWKTPLATVCGTNAKCKPWEIRHGVAKF</sequence>